<dbReference type="SUPFAM" id="SSF52540">
    <property type="entry name" value="P-loop containing nucleoside triphosphate hydrolases"/>
    <property type="match status" value="1"/>
</dbReference>
<protein>
    <submittedName>
        <fullName evidence="2">AAA family ATPase</fullName>
    </submittedName>
</protein>
<feature type="domain" description="ATPase AAA-type core" evidence="1">
    <location>
        <begin position="31"/>
        <end position="147"/>
    </location>
</feature>
<proteinExistence type="predicted"/>
<dbReference type="Gene3D" id="3.40.50.300">
    <property type="entry name" value="P-loop containing nucleotide triphosphate hydrolases"/>
    <property type="match status" value="1"/>
</dbReference>
<dbReference type="AlphaFoldDB" id="A0A5T9SKH0"/>
<dbReference type="GO" id="GO:0005524">
    <property type="term" value="F:ATP binding"/>
    <property type="evidence" value="ECO:0007669"/>
    <property type="project" value="InterPro"/>
</dbReference>
<dbReference type="InterPro" id="IPR027417">
    <property type="entry name" value="P-loop_NTPase"/>
</dbReference>
<dbReference type="GO" id="GO:0016887">
    <property type="term" value="F:ATP hydrolysis activity"/>
    <property type="evidence" value="ECO:0007669"/>
    <property type="project" value="InterPro"/>
</dbReference>
<sequence length="351" mass="39778">MSNIDSLVVCNSRQVRKFIIRALQAGNVPFLTSSPGMGKSAMIHSIADEFGMKLIDHRLSTSAPEDLSGLPRFRADGRAEFAPFADLFPLEGDEVPEGYNGWLLFLDEFNSAKKEVVAAAYKLILDRMTGQKKLHPKVMIVCAGNKQTDRAIVNPMGTAMQSRVVHLEMEIDFDIFVEDVMIPQKWDERLVAFLHANTSYLHDFDPAHKNKTFCCPRTWDFVNEDLKNQPPGALPDEDSIFYAGHVTAGKATEFVQFTQVYNQLVTIEQVVKDPKEARLPKDNNLCWATVTYLANKTTVDNFPDVVEYIQRLDKMTHRILYFRTVHKIVPDVTGLPEWRKAGAELSRYLHG</sequence>
<dbReference type="Pfam" id="PF00004">
    <property type="entry name" value="AAA"/>
    <property type="match status" value="1"/>
</dbReference>
<dbReference type="InterPro" id="IPR003959">
    <property type="entry name" value="ATPase_AAA_core"/>
</dbReference>
<evidence type="ECO:0000259" key="1">
    <source>
        <dbReference type="Pfam" id="PF00004"/>
    </source>
</evidence>
<name>A0A5T9SKH0_SALER</name>
<accession>A0A5T9SKH0</accession>
<reference evidence="2" key="1">
    <citation type="submission" date="2018-10" db="EMBL/GenBank/DDBJ databases">
        <authorList>
            <consortium name="Veterinary Laboratory Investigation and Response Network"/>
        </authorList>
    </citation>
    <scope>NUCLEOTIDE SEQUENCE</scope>
    <source>
        <strain evidence="2">SAL-18-VL-OH-GA-0003</strain>
    </source>
</reference>
<gene>
    <name evidence="2" type="ORF">D5Q97_23530</name>
</gene>
<comment type="caution">
    <text evidence="2">The sequence shown here is derived from an EMBL/GenBank/DDBJ whole genome shotgun (WGS) entry which is preliminary data.</text>
</comment>
<evidence type="ECO:0000313" key="2">
    <source>
        <dbReference type="EMBL" id="EBO1428244.1"/>
    </source>
</evidence>
<organism evidence="2">
    <name type="scientific">Salmonella enterica</name>
    <name type="common">Salmonella choleraesuis</name>
    <dbReference type="NCBI Taxonomy" id="28901"/>
    <lineage>
        <taxon>Bacteria</taxon>
        <taxon>Pseudomonadati</taxon>
        <taxon>Pseudomonadota</taxon>
        <taxon>Gammaproteobacteria</taxon>
        <taxon>Enterobacterales</taxon>
        <taxon>Enterobacteriaceae</taxon>
        <taxon>Salmonella</taxon>
    </lineage>
</organism>
<dbReference type="EMBL" id="AAGHOJ010000075">
    <property type="protein sequence ID" value="EBO1428244.1"/>
    <property type="molecule type" value="Genomic_DNA"/>
</dbReference>